<keyword evidence="2" id="KW-1185">Reference proteome</keyword>
<reference evidence="1 2" key="1">
    <citation type="submission" date="2016-09" db="EMBL/GenBank/DDBJ databases">
        <title>Extensive genetic diversity and differential bi-allelic expression allows diatom success in the polar Southern Ocean.</title>
        <authorList>
            <consortium name="DOE Joint Genome Institute"/>
            <person name="Mock T."/>
            <person name="Otillar R.P."/>
            <person name="Strauss J."/>
            <person name="Dupont C."/>
            <person name="Frickenhaus S."/>
            <person name="Maumus F."/>
            <person name="Mcmullan M."/>
            <person name="Sanges R."/>
            <person name="Schmutz J."/>
            <person name="Toseland A."/>
            <person name="Valas R."/>
            <person name="Veluchamy A."/>
            <person name="Ward B.J."/>
            <person name="Allen A."/>
            <person name="Barry K."/>
            <person name="Falciatore A."/>
            <person name="Ferrante M."/>
            <person name="Fortunato A.E."/>
            <person name="Gloeckner G."/>
            <person name="Gruber A."/>
            <person name="Hipkin R."/>
            <person name="Janech M."/>
            <person name="Kroth P."/>
            <person name="Leese F."/>
            <person name="Lindquist E."/>
            <person name="Lyon B.R."/>
            <person name="Martin J."/>
            <person name="Mayer C."/>
            <person name="Parker M."/>
            <person name="Quesneville H."/>
            <person name="Raymond J."/>
            <person name="Uhlig C."/>
            <person name="Valentin K.U."/>
            <person name="Worden A.Z."/>
            <person name="Armbrust E.V."/>
            <person name="Bowler C."/>
            <person name="Green B."/>
            <person name="Moulton V."/>
            <person name="Van Oosterhout C."/>
            <person name="Grigoriev I."/>
        </authorList>
    </citation>
    <scope>NUCLEOTIDE SEQUENCE [LARGE SCALE GENOMIC DNA]</scope>
    <source>
        <strain evidence="1 2">CCMP1102</strain>
    </source>
</reference>
<dbReference type="KEGG" id="fcy:FRACYDRAFT_270563"/>
<organism evidence="1 2">
    <name type="scientific">Fragilariopsis cylindrus CCMP1102</name>
    <dbReference type="NCBI Taxonomy" id="635003"/>
    <lineage>
        <taxon>Eukaryota</taxon>
        <taxon>Sar</taxon>
        <taxon>Stramenopiles</taxon>
        <taxon>Ochrophyta</taxon>
        <taxon>Bacillariophyta</taxon>
        <taxon>Bacillariophyceae</taxon>
        <taxon>Bacillariophycidae</taxon>
        <taxon>Bacillariales</taxon>
        <taxon>Bacillariaceae</taxon>
        <taxon>Fragilariopsis</taxon>
    </lineage>
</organism>
<dbReference type="OrthoDB" id="39787at2759"/>
<sequence>MTQVKKMPARCLCVRESTAWHNNQVDMDNGSIMSFDEFVLKKSILVLSNPTGPDGSSRHGLYVNHLCKWFKLFHRKSFSF</sequence>
<dbReference type="Proteomes" id="UP000095751">
    <property type="component" value="Unassembled WGS sequence"/>
</dbReference>
<dbReference type="InParanoid" id="A0A1E7F2A6"/>
<dbReference type="EMBL" id="KV784365">
    <property type="protein sequence ID" value="OEU12256.1"/>
    <property type="molecule type" value="Genomic_DNA"/>
</dbReference>
<proteinExistence type="predicted"/>
<gene>
    <name evidence="1" type="ORF">FRACYDRAFT_270563</name>
</gene>
<accession>A0A1E7F2A6</accession>
<protein>
    <submittedName>
        <fullName evidence="1">Uncharacterized protein</fullName>
    </submittedName>
</protein>
<dbReference type="AlphaFoldDB" id="A0A1E7F2A6"/>
<evidence type="ECO:0000313" key="1">
    <source>
        <dbReference type="EMBL" id="OEU12256.1"/>
    </source>
</evidence>
<name>A0A1E7F2A6_9STRA</name>
<evidence type="ECO:0000313" key="2">
    <source>
        <dbReference type="Proteomes" id="UP000095751"/>
    </source>
</evidence>